<protein>
    <recommendedName>
        <fullName evidence="1">DUF3344 domain-containing protein</fullName>
    </recommendedName>
</protein>
<evidence type="ECO:0000313" key="3">
    <source>
        <dbReference type="Proteomes" id="UP000002315"/>
    </source>
</evidence>
<reference evidence="2 3" key="1">
    <citation type="journal article" date="2010" name="Stand. Genomic Sci.">
        <title>Complete genome sequence of Methanothermus fervidus type strain (V24S).</title>
        <authorList>
            <person name="Anderson I."/>
            <person name="Djao O.D."/>
            <person name="Misra M."/>
            <person name="Chertkov O."/>
            <person name="Nolan M."/>
            <person name="Lucas S."/>
            <person name="Lapidus A."/>
            <person name="Del Rio T.G."/>
            <person name="Tice H."/>
            <person name="Cheng J.F."/>
            <person name="Tapia R."/>
            <person name="Han C."/>
            <person name="Goodwin L."/>
            <person name="Pitluck S."/>
            <person name="Liolios K."/>
            <person name="Ivanova N."/>
            <person name="Mavromatis K."/>
            <person name="Mikhailova N."/>
            <person name="Pati A."/>
            <person name="Brambilla E."/>
            <person name="Chen A."/>
            <person name="Palaniappan K."/>
            <person name="Land M."/>
            <person name="Hauser L."/>
            <person name="Chang Y.J."/>
            <person name="Jeffries C.D."/>
            <person name="Sikorski J."/>
            <person name="Spring S."/>
            <person name="Rohde M."/>
            <person name="Eichinger K."/>
            <person name="Huber H."/>
            <person name="Wirth R."/>
            <person name="Goker M."/>
            <person name="Detter J.C."/>
            <person name="Woyke T."/>
            <person name="Bristow J."/>
            <person name="Eisen J.A."/>
            <person name="Markowitz V."/>
            <person name="Hugenholtz P."/>
            <person name="Klenk H.P."/>
            <person name="Kyrpides N.C."/>
        </authorList>
    </citation>
    <scope>NUCLEOTIDE SEQUENCE [LARGE SCALE GENOMIC DNA]</scope>
    <source>
        <strain evidence="3">ATCC 43054 / DSM 2088 / JCM 10308 / V24 S</strain>
    </source>
</reference>
<name>E3GXV1_METFV</name>
<gene>
    <name evidence="2" type="ordered locus">Mfer_0330</name>
</gene>
<dbReference type="HOGENOM" id="CLU_626447_0_0_2"/>
<accession>E3GXV1</accession>
<keyword evidence="3" id="KW-1185">Reference proteome</keyword>
<evidence type="ECO:0000313" key="2">
    <source>
        <dbReference type="EMBL" id="ADP77133.1"/>
    </source>
</evidence>
<dbReference type="Pfam" id="PF11824">
    <property type="entry name" value="DUF3344"/>
    <property type="match status" value="1"/>
</dbReference>
<dbReference type="STRING" id="523846.Mfer_0330"/>
<sequence>MKNIKKIYILGLIVVALFMLPGLTYADSYYGGKPLETVKHGKVTGGLYIDSYLGFTGNAESANQSIGNAYVYYKFKPLPENAIVKNATLYVLVYSGHMQEAKETYVNVTYNGKLLDSQFLNTTYTYPPAGNNNTAILGPGHDNDPYLMVNNHTMRVTSDYLMWYDVTSLTTAGYNTALINTTGSRDGRIKLITLVVAYDIPNSTNITEYWINLGHDVVSYKDNNYIGKTKFIANIREKIENATLTVVHAASQDGMYTFNDVILPGGQTTADYAGYNVWDVTNYFNKTGENILTYNRTGKFYKIILAGLSAKYSGNKTFTITLTNLGKSTITIKYYISIYTNPVNGTKVSYRELTITLKPNETKTIELGKYPFKYAVSGTMIVKNPSRYRIPLNLRIKYEIEGLNPQMREISKYIAPRGEFRYIARYTGKEEGYADVW</sequence>
<proteinExistence type="predicted"/>
<dbReference type="Proteomes" id="UP000002315">
    <property type="component" value="Chromosome"/>
</dbReference>
<organism evidence="2 3">
    <name type="scientific">Methanothermus fervidus (strain ATCC 43054 / DSM 2088 / JCM 10308 / V24 S)</name>
    <dbReference type="NCBI Taxonomy" id="523846"/>
    <lineage>
        <taxon>Archaea</taxon>
        <taxon>Methanobacteriati</taxon>
        <taxon>Methanobacteriota</taxon>
        <taxon>Methanomada group</taxon>
        <taxon>Methanobacteria</taxon>
        <taxon>Methanobacteriales</taxon>
        <taxon>Methanothermaceae</taxon>
        <taxon>Methanothermus</taxon>
    </lineage>
</organism>
<dbReference type="KEGG" id="mfv:Mfer_0330"/>
<evidence type="ECO:0000259" key="1">
    <source>
        <dbReference type="Pfam" id="PF11824"/>
    </source>
</evidence>
<dbReference type="InterPro" id="IPR021779">
    <property type="entry name" value="DUF3344"/>
</dbReference>
<dbReference type="AlphaFoldDB" id="E3GXV1"/>
<feature type="domain" description="DUF3344" evidence="1">
    <location>
        <begin position="28"/>
        <end position="310"/>
    </location>
</feature>
<dbReference type="EMBL" id="CP002278">
    <property type="protein sequence ID" value="ADP77133.1"/>
    <property type="molecule type" value="Genomic_DNA"/>
</dbReference>